<proteinExistence type="predicted"/>
<dbReference type="EMBL" id="VSSQ01065893">
    <property type="protein sequence ID" value="MPN18540.1"/>
    <property type="molecule type" value="Genomic_DNA"/>
</dbReference>
<name>A0A645FY25_9ZZZZ</name>
<gene>
    <name evidence="1" type="ORF">SDC9_165900</name>
</gene>
<evidence type="ECO:0000313" key="1">
    <source>
        <dbReference type="EMBL" id="MPN18540.1"/>
    </source>
</evidence>
<protein>
    <submittedName>
        <fullName evidence="1">Uncharacterized protein</fullName>
    </submittedName>
</protein>
<dbReference type="AlphaFoldDB" id="A0A645FY25"/>
<sequence>MSEGAALEEYDNCYLLRVPPEQKPIFSYNRFHGEIMPISDKGETLNRQWRRQGRFGRELATYADYLRRSGRPGTAIFADPQMRALKNFIRFNDLEDWEKNYEKVWRLQREQEHHWSGNRFLDLDFPDFFAANPELIKRNIGLEPKEFEKRTP</sequence>
<reference evidence="1" key="1">
    <citation type="submission" date="2019-08" db="EMBL/GenBank/DDBJ databases">
        <authorList>
            <person name="Kucharzyk K."/>
            <person name="Murdoch R.W."/>
            <person name="Higgins S."/>
            <person name="Loffler F."/>
        </authorList>
    </citation>
    <scope>NUCLEOTIDE SEQUENCE</scope>
</reference>
<organism evidence="1">
    <name type="scientific">bioreactor metagenome</name>
    <dbReference type="NCBI Taxonomy" id="1076179"/>
    <lineage>
        <taxon>unclassified sequences</taxon>
        <taxon>metagenomes</taxon>
        <taxon>ecological metagenomes</taxon>
    </lineage>
</organism>
<comment type="caution">
    <text evidence="1">The sequence shown here is derived from an EMBL/GenBank/DDBJ whole genome shotgun (WGS) entry which is preliminary data.</text>
</comment>
<accession>A0A645FY25</accession>